<name>A0A139WYB1_9CYAN</name>
<dbReference type="RefSeq" id="WP_017742420.1">
    <property type="nucleotide sequence ID" value="NZ_KQ976354.1"/>
</dbReference>
<feature type="domain" description="Peptidase C-terminal archaeal/bacterial" evidence="1">
    <location>
        <begin position="324"/>
        <end position="396"/>
    </location>
</feature>
<evidence type="ECO:0000313" key="3">
    <source>
        <dbReference type="Proteomes" id="UP000076925"/>
    </source>
</evidence>
<keyword evidence="3" id="KW-1185">Reference proteome</keyword>
<dbReference type="OrthoDB" id="482346at2"/>
<evidence type="ECO:0000259" key="1">
    <source>
        <dbReference type="Pfam" id="PF04151"/>
    </source>
</evidence>
<dbReference type="SUPFAM" id="SSF89260">
    <property type="entry name" value="Collagen-binding domain"/>
    <property type="match status" value="2"/>
</dbReference>
<comment type="caution">
    <text evidence="2">The sequence shown here is derived from an EMBL/GenBank/DDBJ whole genome shotgun (WGS) entry which is preliminary data.</text>
</comment>
<feature type="domain" description="Peptidase C-terminal archaeal/bacterial" evidence="1">
    <location>
        <begin position="451"/>
        <end position="523"/>
    </location>
</feature>
<accession>A0A139WYB1</accession>
<sequence>MSVNLFNANFYRAANSDLASFDNNQLQSHFQNYGLNEGRRFSPLVDLHFYRASNSDLANFNNYQAYEHLQNNGVREGRKFSPFFDFNFYRNNNSDLVGFNNEQLFDHLQNYGLVEGRQFSSFVNLNFYRSSNSDLSGLNNNQALQHLVNYGLEEGRRFSPFVDLNVYRAVNSDLFAVGFNNSQLLQHLETYGVAEGRRFSISFDSNYYRNTHADLIAAGFSNTQSFEHFQKYGLQEGRTSSESFSVSYYLANNSDLTALNFSNQQAQQHFEIFGFLENRSATWPNSLSPSANRDDNALGSAFNISFLNGSRNFTNQFIGASDRNDYYRFTLTQTSYFNLSLTGLSDYADIEVIFDANGNGVYDSNELLYDGYGSSNQQGSINATLGAGTYFIRIFSADSNTNTNYTLGVSATAAPRTTPKDPGNTFATAVDVGMLNTKRSFTDFVGSSDRNDYYRFSLAQTSNFDLSLSGLSSYADVELIFDSNGNGIYDPNEKWYQSDGNPWRNGAINSTLGRGTYFIRVYTADLIDNTNYTLEIANS</sequence>
<dbReference type="InterPro" id="IPR007280">
    <property type="entry name" value="Peptidase_C_arc/bac"/>
</dbReference>
<gene>
    <name evidence="2" type="ORF">WA1_48415</name>
</gene>
<protein>
    <recommendedName>
        <fullName evidence="1">Peptidase C-terminal archaeal/bacterial domain-containing protein</fullName>
    </recommendedName>
</protein>
<dbReference type="AlphaFoldDB" id="A0A139WYB1"/>
<dbReference type="Pfam" id="PF04151">
    <property type="entry name" value="PPC"/>
    <property type="match status" value="2"/>
</dbReference>
<dbReference type="Proteomes" id="UP000076925">
    <property type="component" value="Unassembled WGS sequence"/>
</dbReference>
<reference evidence="2 3" key="1">
    <citation type="journal article" date="2013" name="Genome Biol. Evol.">
        <title>Genomes of Stigonematalean cyanobacteria (subsection V) and the evolution of oxygenic photosynthesis from prokaryotes to plastids.</title>
        <authorList>
            <person name="Dagan T."/>
            <person name="Roettger M."/>
            <person name="Stucken K."/>
            <person name="Landan G."/>
            <person name="Koch R."/>
            <person name="Major P."/>
            <person name="Gould S.B."/>
            <person name="Goremykin V.V."/>
            <person name="Rippka R."/>
            <person name="Tandeau de Marsac N."/>
            <person name="Gugger M."/>
            <person name="Lockhart P.J."/>
            <person name="Allen J.F."/>
            <person name="Brune I."/>
            <person name="Maus I."/>
            <person name="Puhler A."/>
            <person name="Martin W.F."/>
        </authorList>
    </citation>
    <scope>NUCLEOTIDE SEQUENCE [LARGE SCALE GENOMIC DNA]</scope>
    <source>
        <strain evidence="2 3">PCC 7110</strain>
    </source>
</reference>
<proteinExistence type="predicted"/>
<dbReference type="EMBL" id="ANNX02000047">
    <property type="protein sequence ID" value="KYC37431.1"/>
    <property type="molecule type" value="Genomic_DNA"/>
</dbReference>
<dbReference type="STRING" id="128403.WA1_48415"/>
<evidence type="ECO:0000313" key="2">
    <source>
        <dbReference type="EMBL" id="KYC37431.1"/>
    </source>
</evidence>
<dbReference type="Gene3D" id="2.60.120.380">
    <property type="match status" value="2"/>
</dbReference>
<organism evidence="2 3">
    <name type="scientific">Scytonema hofmannii PCC 7110</name>
    <dbReference type="NCBI Taxonomy" id="128403"/>
    <lineage>
        <taxon>Bacteria</taxon>
        <taxon>Bacillati</taxon>
        <taxon>Cyanobacteriota</taxon>
        <taxon>Cyanophyceae</taxon>
        <taxon>Nostocales</taxon>
        <taxon>Scytonemataceae</taxon>
        <taxon>Scytonema</taxon>
    </lineage>
</organism>